<name>A0ABU8KMW7_9HYPH</name>
<protein>
    <recommendedName>
        <fullName evidence="3">DGQHR domain-containing protein</fullName>
    </recommendedName>
</protein>
<keyword evidence="2" id="KW-1185">Reference proteome</keyword>
<accession>A0ABU8KMW7</accession>
<gene>
    <name evidence="1" type="ORF">O7A05_33670</name>
</gene>
<reference evidence="1 2" key="1">
    <citation type="submission" date="2022-12" db="EMBL/GenBank/DDBJ databases">
        <authorList>
            <person name="Muema E."/>
        </authorList>
    </citation>
    <scope>NUCLEOTIDE SEQUENCE [LARGE SCALE GENOMIC DNA]</scope>
    <source>
        <strain evidence="2">1330</strain>
    </source>
</reference>
<sequence length="392" mass="44216">MKLGYNQVGENCLTSSGAAEDPFKGSILPESHSHIGHGFSIVSFYTSPAALLDRAYVLRKEGWRDSDWLYQRLISQKKIESIRQFVKARQRVFLNNMIVTLPNETRVLDTEDAQIDPSKVSSTSPVTIYLPRKINSVGVIDGQHRIFSYHEGGKFDEDIKPLRSKLNILVTGIIYPKNFSDQDRVKFESEIFLEINSNQVSAAPELKQAILSIISPFLAESIAKRVITRLNKGGPLRDLFVKYFYDKERLKTTSIVSYGLRHLVNIDNHAGLHCQWTISSAQKLKEKQDLSVVDLYVDFCVERLNSYFGAVRQAVGGEKWVVAQKDQPGILNTTTINGLINLLRAMIEHGQKVGGSDMSPIKDFKFRDYKSSQYGAMGKDLYDLLFPSAPES</sequence>
<comment type="caution">
    <text evidence="1">The sequence shown here is derived from an EMBL/GenBank/DDBJ whole genome shotgun (WGS) entry which is preliminary data.</text>
</comment>
<dbReference type="EMBL" id="JAPYKO010000063">
    <property type="protein sequence ID" value="MEI9407052.1"/>
    <property type="molecule type" value="Genomic_DNA"/>
</dbReference>
<organism evidence="1 2">
    <name type="scientific">Mesorhizobium argentiipisi</name>
    <dbReference type="NCBI Taxonomy" id="3015175"/>
    <lineage>
        <taxon>Bacteria</taxon>
        <taxon>Pseudomonadati</taxon>
        <taxon>Pseudomonadota</taxon>
        <taxon>Alphaproteobacteria</taxon>
        <taxon>Hyphomicrobiales</taxon>
        <taxon>Phyllobacteriaceae</taxon>
        <taxon>Mesorhizobium</taxon>
    </lineage>
</organism>
<evidence type="ECO:0000313" key="2">
    <source>
        <dbReference type="Proteomes" id="UP001366503"/>
    </source>
</evidence>
<evidence type="ECO:0008006" key="3">
    <source>
        <dbReference type="Google" id="ProtNLM"/>
    </source>
</evidence>
<proteinExistence type="predicted"/>
<dbReference type="RefSeq" id="WP_337097715.1">
    <property type="nucleotide sequence ID" value="NZ_JAPYKO010000063.1"/>
</dbReference>
<dbReference type="Proteomes" id="UP001366503">
    <property type="component" value="Unassembled WGS sequence"/>
</dbReference>
<evidence type="ECO:0000313" key="1">
    <source>
        <dbReference type="EMBL" id="MEI9407052.1"/>
    </source>
</evidence>